<organism evidence="2 3">
    <name type="scientific">Haloechinothrix aidingensis</name>
    <dbReference type="NCBI Taxonomy" id="2752311"/>
    <lineage>
        <taxon>Bacteria</taxon>
        <taxon>Bacillati</taxon>
        <taxon>Actinomycetota</taxon>
        <taxon>Actinomycetes</taxon>
        <taxon>Pseudonocardiales</taxon>
        <taxon>Pseudonocardiaceae</taxon>
        <taxon>Haloechinothrix</taxon>
    </lineage>
</organism>
<gene>
    <name evidence="2" type="ORF">H0B56_20180</name>
</gene>
<feature type="transmembrane region" description="Helical" evidence="1">
    <location>
        <begin position="34"/>
        <end position="54"/>
    </location>
</feature>
<proteinExistence type="predicted"/>
<keyword evidence="1" id="KW-0472">Membrane</keyword>
<keyword evidence="3" id="KW-1185">Reference proteome</keyword>
<dbReference type="AlphaFoldDB" id="A0A838AFA4"/>
<protein>
    <submittedName>
        <fullName evidence="2">DUF3180 domain-containing protein</fullName>
    </submittedName>
</protein>
<reference evidence="2 3" key="1">
    <citation type="submission" date="2020-07" db="EMBL/GenBank/DDBJ databases">
        <title>Genome of Haloechinothrix sp.</title>
        <authorList>
            <person name="Tang S.-K."/>
            <person name="Yang L."/>
            <person name="Zhu W.-Y."/>
        </authorList>
    </citation>
    <scope>NUCLEOTIDE SEQUENCE [LARGE SCALE GENOMIC DNA]</scope>
    <source>
        <strain evidence="2 3">YIM 98757</strain>
    </source>
</reference>
<comment type="caution">
    <text evidence="2">The sequence shown here is derived from an EMBL/GenBank/DDBJ whole genome shotgun (WGS) entry which is preliminary data.</text>
</comment>
<accession>A0A838AFA4</accession>
<dbReference type="Proteomes" id="UP000582974">
    <property type="component" value="Unassembled WGS sequence"/>
</dbReference>
<evidence type="ECO:0000313" key="2">
    <source>
        <dbReference type="EMBL" id="MBA0127870.1"/>
    </source>
</evidence>
<dbReference type="Pfam" id="PF11377">
    <property type="entry name" value="DUF3180"/>
    <property type="match status" value="1"/>
</dbReference>
<dbReference type="RefSeq" id="WP_180894665.1">
    <property type="nucleotide sequence ID" value="NZ_JACCKD010000008.1"/>
</dbReference>
<evidence type="ECO:0000256" key="1">
    <source>
        <dbReference type="SAM" id="Phobius"/>
    </source>
</evidence>
<evidence type="ECO:0000313" key="3">
    <source>
        <dbReference type="Proteomes" id="UP000582974"/>
    </source>
</evidence>
<keyword evidence="1" id="KW-0812">Transmembrane</keyword>
<sequence>MHFTRARDLALAGLIGLGVGYVLFDNAYRAMPELPTLAGVTLLVLALVELGFAVSARGRIREGRVYAGLLIARFVILAKASSLLGALMLGGWLGALLYLTPRSSTVHAAAEDVPSAVVGVICAACLIGAALWLEYSCRSPEPDDEQRRDRSTE</sequence>
<dbReference type="EMBL" id="JACCKD010000008">
    <property type="protein sequence ID" value="MBA0127870.1"/>
    <property type="molecule type" value="Genomic_DNA"/>
</dbReference>
<feature type="transmembrane region" description="Helical" evidence="1">
    <location>
        <begin position="113"/>
        <end position="133"/>
    </location>
</feature>
<dbReference type="InterPro" id="IPR021517">
    <property type="entry name" value="DUF3180"/>
</dbReference>
<name>A0A838AFA4_9PSEU</name>
<keyword evidence="1" id="KW-1133">Transmembrane helix</keyword>
<feature type="transmembrane region" description="Helical" evidence="1">
    <location>
        <begin position="66"/>
        <end position="93"/>
    </location>
</feature>